<keyword evidence="1" id="KW-1133">Transmembrane helix</keyword>
<protein>
    <recommendedName>
        <fullName evidence="4">ABC-2 family transporter protein</fullName>
    </recommendedName>
</protein>
<feature type="transmembrane region" description="Helical" evidence="1">
    <location>
        <begin position="95"/>
        <end position="126"/>
    </location>
</feature>
<keyword evidence="3" id="KW-1185">Reference proteome</keyword>
<dbReference type="STRING" id="1121419.SAMN05443529_1535"/>
<dbReference type="PROSITE" id="PS51257">
    <property type="entry name" value="PROKAR_LIPOPROTEIN"/>
    <property type="match status" value="1"/>
</dbReference>
<feature type="transmembrane region" description="Helical" evidence="1">
    <location>
        <begin position="132"/>
        <end position="154"/>
    </location>
</feature>
<feature type="transmembrane region" description="Helical" evidence="1">
    <location>
        <begin position="220"/>
        <end position="243"/>
    </location>
</feature>
<keyword evidence="1" id="KW-0812">Transmembrane</keyword>
<evidence type="ECO:0000313" key="2">
    <source>
        <dbReference type="EMBL" id="SDI58080.1"/>
    </source>
</evidence>
<evidence type="ECO:0000313" key="3">
    <source>
        <dbReference type="Proteomes" id="UP000198656"/>
    </source>
</evidence>
<dbReference type="EMBL" id="FNCP01000053">
    <property type="protein sequence ID" value="SDI58080.1"/>
    <property type="molecule type" value="Genomic_DNA"/>
</dbReference>
<feature type="transmembrane region" description="Helical" evidence="1">
    <location>
        <begin position="53"/>
        <end position="74"/>
    </location>
</feature>
<feature type="transmembrane region" description="Helical" evidence="1">
    <location>
        <begin position="161"/>
        <end position="178"/>
    </location>
</feature>
<gene>
    <name evidence="2" type="ORF">SAMN05443529_1535</name>
</gene>
<dbReference type="Proteomes" id="UP000198656">
    <property type="component" value="Unassembled WGS sequence"/>
</dbReference>
<evidence type="ECO:0000256" key="1">
    <source>
        <dbReference type="SAM" id="Phobius"/>
    </source>
</evidence>
<organism evidence="2 3">
    <name type="scientific">Desulfosporosinus hippei DSM 8344</name>
    <dbReference type="NCBI Taxonomy" id="1121419"/>
    <lineage>
        <taxon>Bacteria</taxon>
        <taxon>Bacillati</taxon>
        <taxon>Bacillota</taxon>
        <taxon>Clostridia</taxon>
        <taxon>Eubacteriales</taxon>
        <taxon>Desulfitobacteriaceae</taxon>
        <taxon>Desulfosporosinus</taxon>
    </lineage>
</organism>
<dbReference type="AlphaFoldDB" id="A0A1G8LSB8"/>
<keyword evidence="1" id="KW-0472">Membrane</keyword>
<accession>A0A1G8LSB8</accession>
<name>A0A1G8LSB8_9FIRM</name>
<proteinExistence type="predicted"/>
<reference evidence="3" key="1">
    <citation type="submission" date="2016-10" db="EMBL/GenBank/DDBJ databases">
        <authorList>
            <person name="Varghese N."/>
            <person name="Submissions S."/>
        </authorList>
    </citation>
    <scope>NUCLEOTIDE SEQUENCE [LARGE SCALE GENOMIC DNA]</scope>
    <source>
        <strain evidence="3">DSM 8344</strain>
    </source>
</reference>
<sequence length="249" mass="29537">MKFMIDYKIILKLAIGSLFILLGCIRSLSQIDNTNFIVYVYGYLNDSIGLNNINNILFLIFPQFYFMVILNNHLEFSLDKQAPLIFSRTKYRSKWFIIKILEVILYTAFYSSLIVIIESLFSYLFLKNLSNILIVQLLLIFLHLLFLIILSILFSIKYKSIYCLTFIFSLNVFSYFIINFSKNKLLLLFMPSVHSLLYLHDTIFINRQDELLKFYIQGFYPWWSILYYSILIIISTVIATLLINKKDIM</sequence>
<evidence type="ECO:0008006" key="4">
    <source>
        <dbReference type="Google" id="ProtNLM"/>
    </source>
</evidence>